<dbReference type="InterPro" id="IPR051991">
    <property type="entry name" value="Mitoribosomal_protein_bL32"/>
</dbReference>
<dbReference type="PANTHER" id="PTHR21026">
    <property type="entry name" value="39S RIBOSOMAL PROTEIN L32, MITOCHONDRIAL"/>
    <property type="match status" value="1"/>
</dbReference>
<accession>A0A8B7Y803</accession>
<dbReference type="CTD" id="64983"/>
<reference evidence="11" key="1">
    <citation type="submission" date="2025-08" db="UniProtKB">
        <authorList>
            <consortium name="RefSeq"/>
        </authorList>
    </citation>
    <scope>IDENTIFICATION</scope>
</reference>
<evidence type="ECO:0000256" key="3">
    <source>
        <dbReference type="ARBA" id="ARBA00022946"/>
    </source>
</evidence>
<dbReference type="InterPro" id="IPR002677">
    <property type="entry name" value="Ribosomal_bL32"/>
</dbReference>
<dbReference type="KEGG" id="aplc:110978087"/>
<keyword evidence="6" id="KW-0687">Ribonucleoprotein</keyword>
<keyword evidence="10" id="KW-1185">Reference proteome</keyword>
<evidence type="ECO:0000313" key="10">
    <source>
        <dbReference type="Proteomes" id="UP000694845"/>
    </source>
</evidence>
<dbReference type="GO" id="GO:0005762">
    <property type="term" value="C:mitochondrial large ribosomal subunit"/>
    <property type="evidence" value="ECO:0007669"/>
    <property type="project" value="TreeGrafter"/>
</dbReference>
<protein>
    <recommendedName>
        <fullName evidence="7">Large ribosomal subunit protein bL32m</fullName>
    </recommendedName>
    <alternativeName>
        <fullName evidence="8">39S ribosomal protein L32, mitochondrial</fullName>
    </alternativeName>
</protein>
<gene>
    <name evidence="11" type="primary">LOC110978087</name>
</gene>
<dbReference type="GO" id="GO:0006412">
    <property type="term" value="P:translation"/>
    <property type="evidence" value="ECO:0007669"/>
    <property type="project" value="InterPro"/>
</dbReference>
<evidence type="ECO:0000256" key="2">
    <source>
        <dbReference type="ARBA" id="ARBA00008560"/>
    </source>
</evidence>
<evidence type="ECO:0000256" key="5">
    <source>
        <dbReference type="ARBA" id="ARBA00023128"/>
    </source>
</evidence>
<comment type="function">
    <text evidence="9">Component of the mitochondrial large ribosomal subunit (mt-LSU). The mitochondrial ribosome (mitoribosome) is a large ribonucleoprotein complex responsible for the synthesis of proteins inside mitochondria.</text>
</comment>
<evidence type="ECO:0000256" key="7">
    <source>
        <dbReference type="ARBA" id="ARBA00039935"/>
    </source>
</evidence>
<dbReference type="Proteomes" id="UP000694845">
    <property type="component" value="Unplaced"/>
</dbReference>
<name>A0A8B7Y803_ACAPL</name>
<dbReference type="PANTHER" id="PTHR21026:SF2">
    <property type="entry name" value="LARGE RIBOSOMAL SUBUNIT PROTEIN BL32M"/>
    <property type="match status" value="1"/>
</dbReference>
<dbReference type="AlphaFoldDB" id="A0A8B7Y803"/>
<comment type="subcellular location">
    <subcellularLocation>
        <location evidence="1">Mitochondrion</location>
    </subcellularLocation>
</comment>
<evidence type="ECO:0000313" key="11">
    <source>
        <dbReference type="RefSeq" id="XP_022088465.1"/>
    </source>
</evidence>
<dbReference type="Pfam" id="PF01783">
    <property type="entry name" value="Ribosomal_L32p"/>
    <property type="match status" value="1"/>
</dbReference>
<dbReference type="SUPFAM" id="SSF57829">
    <property type="entry name" value="Zn-binding ribosomal proteins"/>
    <property type="match status" value="1"/>
</dbReference>
<evidence type="ECO:0000256" key="6">
    <source>
        <dbReference type="ARBA" id="ARBA00023274"/>
    </source>
</evidence>
<evidence type="ECO:0000256" key="9">
    <source>
        <dbReference type="ARBA" id="ARBA00045766"/>
    </source>
</evidence>
<proteinExistence type="inferred from homology"/>
<dbReference type="InterPro" id="IPR011332">
    <property type="entry name" value="Ribosomal_zn-bd"/>
</dbReference>
<sequence length="179" mass="20929">MNKLSRILQKFHLSFRELELRFWERFGGNPPLGPALAIQGPALIQDRAADSGGDLASIFDGLLWAVPKHRRSIQRNRTRRRDTQKLIKHIPQERFTTCEVCGHTRMIGFLCGHCLIRIRQETREIRDRLMGQLDETQMLPEKESVVVYEGETARPEDKEKLIVEMKKKRPPWFSRALLE</sequence>
<keyword evidence="5" id="KW-0496">Mitochondrion</keyword>
<dbReference type="GO" id="GO:0003735">
    <property type="term" value="F:structural constituent of ribosome"/>
    <property type="evidence" value="ECO:0007669"/>
    <property type="project" value="InterPro"/>
</dbReference>
<dbReference type="GeneID" id="110978087"/>
<organism evidence="10 11">
    <name type="scientific">Acanthaster planci</name>
    <name type="common">Crown-of-thorns starfish</name>
    <dbReference type="NCBI Taxonomy" id="133434"/>
    <lineage>
        <taxon>Eukaryota</taxon>
        <taxon>Metazoa</taxon>
        <taxon>Echinodermata</taxon>
        <taxon>Eleutherozoa</taxon>
        <taxon>Asterozoa</taxon>
        <taxon>Asteroidea</taxon>
        <taxon>Valvatacea</taxon>
        <taxon>Valvatida</taxon>
        <taxon>Acanthasteridae</taxon>
        <taxon>Acanthaster</taxon>
    </lineage>
</organism>
<comment type="similarity">
    <text evidence="2">Belongs to the bacterial ribosomal protein bL32 family.</text>
</comment>
<keyword evidence="4" id="KW-0689">Ribosomal protein</keyword>
<dbReference type="RefSeq" id="XP_022088465.1">
    <property type="nucleotide sequence ID" value="XM_022232773.1"/>
</dbReference>
<evidence type="ECO:0000256" key="1">
    <source>
        <dbReference type="ARBA" id="ARBA00004173"/>
    </source>
</evidence>
<evidence type="ECO:0000256" key="8">
    <source>
        <dbReference type="ARBA" id="ARBA00042577"/>
    </source>
</evidence>
<evidence type="ECO:0000256" key="4">
    <source>
        <dbReference type="ARBA" id="ARBA00022980"/>
    </source>
</evidence>
<dbReference type="OrthoDB" id="2014905at2759"/>
<keyword evidence="3" id="KW-0809">Transit peptide</keyword>
<dbReference type="OMA" id="VLCPHCY"/>